<dbReference type="EMBL" id="GBXM01031513">
    <property type="protein sequence ID" value="JAH77064.1"/>
    <property type="molecule type" value="Transcribed_RNA"/>
</dbReference>
<accession>A0A0E9VG04</accession>
<sequence length="25" mass="2895">MRIGQLLKCEFCNCIISQKKAKPEL</sequence>
<reference evidence="1" key="1">
    <citation type="submission" date="2014-11" db="EMBL/GenBank/DDBJ databases">
        <authorList>
            <person name="Amaro Gonzalez C."/>
        </authorList>
    </citation>
    <scope>NUCLEOTIDE SEQUENCE</scope>
</reference>
<reference evidence="1" key="2">
    <citation type="journal article" date="2015" name="Fish Shellfish Immunol.">
        <title>Early steps in the European eel (Anguilla anguilla)-Vibrio vulnificus interaction in the gills: Role of the RtxA13 toxin.</title>
        <authorList>
            <person name="Callol A."/>
            <person name="Pajuelo D."/>
            <person name="Ebbesson L."/>
            <person name="Teles M."/>
            <person name="MacKenzie S."/>
            <person name="Amaro C."/>
        </authorList>
    </citation>
    <scope>NUCLEOTIDE SEQUENCE</scope>
</reference>
<protein>
    <submittedName>
        <fullName evidence="1">Uncharacterized protein</fullName>
    </submittedName>
</protein>
<name>A0A0E9VG04_ANGAN</name>
<organism evidence="1">
    <name type="scientific">Anguilla anguilla</name>
    <name type="common">European freshwater eel</name>
    <name type="synonym">Muraena anguilla</name>
    <dbReference type="NCBI Taxonomy" id="7936"/>
    <lineage>
        <taxon>Eukaryota</taxon>
        <taxon>Metazoa</taxon>
        <taxon>Chordata</taxon>
        <taxon>Craniata</taxon>
        <taxon>Vertebrata</taxon>
        <taxon>Euteleostomi</taxon>
        <taxon>Actinopterygii</taxon>
        <taxon>Neopterygii</taxon>
        <taxon>Teleostei</taxon>
        <taxon>Anguilliformes</taxon>
        <taxon>Anguillidae</taxon>
        <taxon>Anguilla</taxon>
    </lineage>
</organism>
<evidence type="ECO:0000313" key="1">
    <source>
        <dbReference type="EMBL" id="JAH77064.1"/>
    </source>
</evidence>
<dbReference type="AlphaFoldDB" id="A0A0E9VG04"/>
<proteinExistence type="predicted"/>